<gene>
    <name evidence="1" type="ORF">UFOVP844_37</name>
</gene>
<dbReference type="EMBL" id="LR796795">
    <property type="protein sequence ID" value="CAB4166575.1"/>
    <property type="molecule type" value="Genomic_DNA"/>
</dbReference>
<name>A0A6J5PBV8_9CAUD</name>
<accession>A0A6J5PBV8</accession>
<evidence type="ECO:0000313" key="1">
    <source>
        <dbReference type="EMBL" id="CAB4166575.1"/>
    </source>
</evidence>
<reference evidence="1" key="1">
    <citation type="submission" date="2020-04" db="EMBL/GenBank/DDBJ databases">
        <authorList>
            <person name="Chiriac C."/>
            <person name="Salcher M."/>
            <person name="Ghai R."/>
            <person name="Kavagutti S V."/>
        </authorList>
    </citation>
    <scope>NUCLEOTIDE SEQUENCE</scope>
</reference>
<sequence length="53" mass="6363">MKLEINEEELEFLLRICTRAEMFASMQNFTSPYSKDSEKIKHLLDKLKNLEKE</sequence>
<proteinExistence type="predicted"/>
<protein>
    <submittedName>
        <fullName evidence="1">Uncharacterized protein</fullName>
    </submittedName>
</protein>
<organism evidence="1">
    <name type="scientific">uncultured Caudovirales phage</name>
    <dbReference type="NCBI Taxonomy" id="2100421"/>
    <lineage>
        <taxon>Viruses</taxon>
        <taxon>Duplodnaviria</taxon>
        <taxon>Heunggongvirae</taxon>
        <taxon>Uroviricota</taxon>
        <taxon>Caudoviricetes</taxon>
        <taxon>Peduoviridae</taxon>
        <taxon>Maltschvirus</taxon>
        <taxon>Maltschvirus maltsch</taxon>
    </lineage>
</organism>